<dbReference type="EMBL" id="CTEE01000001">
    <property type="protein sequence ID" value="CQD04646.1"/>
    <property type="molecule type" value="Genomic_DNA"/>
</dbReference>
<evidence type="ECO:0000313" key="1">
    <source>
        <dbReference type="EMBL" id="CQD04646.1"/>
    </source>
</evidence>
<name>A0A0E4CLJ5_MYCLN</name>
<protein>
    <recommendedName>
        <fullName evidence="3">DUF2971 domain-containing protein</fullName>
    </recommendedName>
</protein>
<dbReference type="AlphaFoldDB" id="A0A0E4CLJ5"/>
<organism evidence="1 2">
    <name type="scientific">Mycobacterium lentiflavum</name>
    <dbReference type="NCBI Taxonomy" id="141349"/>
    <lineage>
        <taxon>Bacteria</taxon>
        <taxon>Bacillati</taxon>
        <taxon>Actinomycetota</taxon>
        <taxon>Actinomycetes</taxon>
        <taxon>Mycobacteriales</taxon>
        <taxon>Mycobacteriaceae</taxon>
        <taxon>Mycobacterium</taxon>
        <taxon>Mycobacterium simiae complex</taxon>
    </lineage>
</organism>
<dbReference type="InterPro" id="IPR021352">
    <property type="entry name" value="DUF2971"/>
</dbReference>
<evidence type="ECO:0008006" key="3">
    <source>
        <dbReference type="Google" id="ProtNLM"/>
    </source>
</evidence>
<dbReference type="Pfam" id="PF11185">
    <property type="entry name" value="DUF2971"/>
    <property type="match status" value="1"/>
</dbReference>
<proteinExistence type="predicted"/>
<sequence length="200" mass="22412">MTDTTCFICSLSRVPDQLSQWRAYAKDGVCVEFVTDELIAGREDAPVDDVDVRGLNYFDGGSIDADYLVPIVEFMEERRRQLVEEGCTDVATRDVVIGQELMLKTAFMKDIYFEEEKEVRIAVQGSPNHFTPNRYGLMPRIKLPITPGAIRSVIVGPGAHAELRVQSLRTFFSEVSFKAALTSPPTEIGVLDSAVPYRDW</sequence>
<reference evidence="1 2" key="1">
    <citation type="submission" date="2015-03" db="EMBL/GenBank/DDBJ databases">
        <authorList>
            <person name="Urmite Genomes"/>
        </authorList>
    </citation>
    <scope>NUCLEOTIDE SEQUENCE [LARGE SCALE GENOMIC DNA]</scope>
    <source>
        <strain evidence="1 2">CSUR P1491</strain>
    </source>
</reference>
<gene>
    <name evidence="1" type="ORF">BN1232_00731</name>
</gene>
<accession>A0A0E4CLJ5</accession>
<dbReference type="Proteomes" id="UP000199251">
    <property type="component" value="Unassembled WGS sequence"/>
</dbReference>
<dbReference type="RefSeq" id="WP_090599116.1">
    <property type="nucleotide sequence ID" value="NZ_CTEE01000001.1"/>
</dbReference>
<evidence type="ECO:0000313" key="2">
    <source>
        <dbReference type="Proteomes" id="UP000199251"/>
    </source>
</evidence>
<dbReference type="OrthoDB" id="1095921at2"/>